<evidence type="ECO:0000256" key="1">
    <source>
        <dbReference type="SAM" id="MobiDB-lite"/>
    </source>
</evidence>
<accession>A0A5K3G1T3</accession>
<feature type="compositionally biased region" description="Basic residues" evidence="1">
    <location>
        <begin position="33"/>
        <end position="42"/>
    </location>
</feature>
<organism evidence="2">
    <name type="scientific">Mesocestoides corti</name>
    <name type="common">Flatworm</name>
    <dbReference type="NCBI Taxonomy" id="53468"/>
    <lineage>
        <taxon>Eukaryota</taxon>
        <taxon>Metazoa</taxon>
        <taxon>Spiralia</taxon>
        <taxon>Lophotrochozoa</taxon>
        <taxon>Platyhelminthes</taxon>
        <taxon>Cestoda</taxon>
        <taxon>Eucestoda</taxon>
        <taxon>Cyclophyllidea</taxon>
        <taxon>Mesocestoididae</taxon>
        <taxon>Mesocestoides</taxon>
    </lineage>
</organism>
<dbReference type="WBParaSite" id="MCU_014092-RA">
    <property type="protein sequence ID" value="MCU_014092-RA"/>
    <property type="gene ID" value="MCU_014092"/>
</dbReference>
<feature type="region of interest" description="Disordered" evidence="1">
    <location>
        <begin position="29"/>
        <end position="48"/>
    </location>
</feature>
<dbReference type="AlphaFoldDB" id="A0A5K3G1T3"/>
<evidence type="ECO:0000313" key="2">
    <source>
        <dbReference type="WBParaSite" id="MCU_014092-RA"/>
    </source>
</evidence>
<proteinExistence type="predicted"/>
<protein>
    <submittedName>
        <fullName evidence="2">Uncharacterized protein</fullName>
    </submittedName>
</protein>
<name>A0A5K3G1T3_MESCO</name>
<sequence length="70" mass="7825">MKDAKNSQLPAAASAAVAAGSRLPLDAAVPTFGKKRRPKKKKSDVEEIDPDHRMQAFYGVRLFWQQLVMR</sequence>
<reference evidence="2" key="1">
    <citation type="submission" date="2019-11" db="UniProtKB">
        <authorList>
            <consortium name="WormBaseParasite"/>
        </authorList>
    </citation>
    <scope>IDENTIFICATION</scope>
</reference>